<evidence type="ECO:0000256" key="3">
    <source>
        <dbReference type="ARBA" id="ARBA00022729"/>
    </source>
</evidence>
<evidence type="ECO:0000313" key="5">
    <source>
        <dbReference type="EMBL" id="MFC6633214.1"/>
    </source>
</evidence>
<dbReference type="SMART" id="SM00642">
    <property type="entry name" value="Aamy"/>
    <property type="match status" value="1"/>
</dbReference>
<dbReference type="Gene3D" id="2.60.40.1180">
    <property type="entry name" value="Golgi alpha-mannosidase II"/>
    <property type="match status" value="1"/>
</dbReference>
<evidence type="ECO:0000313" key="6">
    <source>
        <dbReference type="Proteomes" id="UP001596425"/>
    </source>
</evidence>
<gene>
    <name evidence="5" type="ORF">ACFQBM_07985</name>
</gene>
<keyword evidence="5" id="KW-0378">Hydrolase</keyword>
<feature type="domain" description="Glycosyl hydrolase family 13 catalytic" evidence="4">
    <location>
        <begin position="324"/>
        <end position="804"/>
    </location>
</feature>
<dbReference type="PANTHER" id="PTHR10357:SF215">
    <property type="entry name" value="ALPHA-AMYLASE 1"/>
    <property type="match status" value="1"/>
</dbReference>
<dbReference type="PANTHER" id="PTHR10357">
    <property type="entry name" value="ALPHA-AMYLASE FAMILY MEMBER"/>
    <property type="match status" value="1"/>
</dbReference>
<accession>A0ABW1YKF1</accession>
<keyword evidence="6" id="KW-1185">Reference proteome</keyword>
<dbReference type="Pfam" id="PF00128">
    <property type="entry name" value="Alpha-amylase"/>
    <property type="match status" value="1"/>
</dbReference>
<sequence length="904" mass="98891">MRESLFGGRSRLLAVPCLLIAGYSSGAAAEWFFRGTPNNWSATALESAGGTEYTTCQSFASGGDPRFKIDRYADWAESYPAADFAVTGNKSYEITFDSGSHSISVSEVASCDGGSGGFASNFPSLYFRGTPNGWGSSSMQLVADNIWELTVAFDGQPDQRYKLDLYGDWSQDYGDNNGDGVLEAGGGDIPASVSGTYLLRVDDSDLSYELVGESNGGGTDSWYFRGTANGWAATEMSSSDGINFCTEQSFASGDAGGGPRFKIDHHGDWVESYPTADYSVNANTDYEICFDADSHDITATAVGTPPPPPPVGEGSDFRSETIYFLLTARFYDGDQSNNYYNRDRIMPGDPHWRGDFKGLIEKLDYIVDLGFSAIWITPPVENRSGLDYHGYHAYDWTRVDPRLESPGATYQDFIDAAHARGLKVIQDVVVNHSSQYGIRDQVWIDHLPIKYYVPEGSSQGMISNNPYFDNLGDYQSTFRDDNDNPLAPQWFRDRHTSDPDGTEPLVDPKTGVTVPLAGYDPNRFFGIDAGNLDPAWYHLDGFMAGGDWENPTALQNKHMAGDTIDLATGNQNVKDYINGAIKQYLDMGVDAIRVDTVKHVERDELLSYVHEWQAHKPDLFVFGEALVFGLGFGSELGNDNASAVIRPWWFTRTGADPSNPQGDSDLAVIDFPLFSTFRDNVTRGSFGGVKGALDMDWTYADPTELVTFFQNHDVGPDNDFKYRFGGAEQDAALAYNLLWTIRGIPTLYYGEEIMFQAGLGQDIHSANDTIDQTGRAYFGPHLDDLATTQSHNLYRHIQRLNQIRHAVPALQKGQMEKVSEWGAGMSFVRNDSSGNSYAVVGLAAGSDQGISVSGVPNGSYTDVVTGAQLQVNNGSLTFTVKAYSAGIYVLNGSGKIGTDGAYLR</sequence>
<dbReference type="Proteomes" id="UP001596425">
    <property type="component" value="Unassembled WGS sequence"/>
</dbReference>
<dbReference type="InterPro" id="IPR006047">
    <property type="entry name" value="GH13_cat_dom"/>
</dbReference>
<dbReference type="SUPFAM" id="SSF51445">
    <property type="entry name" value="(Trans)glycosidases"/>
    <property type="match status" value="1"/>
</dbReference>
<dbReference type="GO" id="GO:0016787">
    <property type="term" value="F:hydrolase activity"/>
    <property type="evidence" value="ECO:0007669"/>
    <property type="project" value="UniProtKB-KW"/>
</dbReference>
<evidence type="ECO:0000256" key="1">
    <source>
        <dbReference type="ARBA" id="ARBA00001913"/>
    </source>
</evidence>
<keyword evidence="2" id="KW-0479">Metal-binding</keyword>
<comment type="caution">
    <text evidence="5">The sequence shown here is derived from an EMBL/GenBank/DDBJ whole genome shotgun (WGS) entry which is preliminary data.</text>
</comment>
<comment type="cofactor">
    <cofactor evidence="1">
        <name>Ca(2+)</name>
        <dbReference type="ChEBI" id="CHEBI:29108"/>
    </cofactor>
</comment>
<dbReference type="Gene3D" id="3.20.20.80">
    <property type="entry name" value="Glycosidases"/>
    <property type="match status" value="2"/>
</dbReference>
<proteinExistence type="predicted"/>
<evidence type="ECO:0000256" key="2">
    <source>
        <dbReference type="ARBA" id="ARBA00022723"/>
    </source>
</evidence>
<keyword evidence="3" id="KW-0732">Signal</keyword>
<organism evidence="5 6">
    <name type="scientific">Microbulbifer taiwanensis</name>
    <dbReference type="NCBI Taxonomy" id="986746"/>
    <lineage>
        <taxon>Bacteria</taxon>
        <taxon>Pseudomonadati</taxon>
        <taxon>Pseudomonadota</taxon>
        <taxon>Gammaproteobacteria</taxon>
        <taxon>Cellvibrionales</taxon>
        <taxon>Microbulbiferaceae</taxon>
        <taxon>Microbulbifer</taxon>
    </lineage>
</organism>
<reference evidence="6" key="1">
    <citation type="journal article" date="2019" name="Int. J. Syst. Evol. Microbiol.">
        <title>The Global Catalogue of Microorganisms (GCM) 10K type strain sequencing project: providing services to taxonomists for standard genome sequencing and annotation.</title>
        <authorList>
            <consortium name="The Broad Institute Genomics Platform"/>
            <consortium name="The Broad Institute Genome Sequencing Center for Infectious Disease"/>
            <person name="Wu L."/>
            <person name="Ma J."/>
        </authorList>
    </citation>
    <scope>NUCLEOTIDE SEQUENCE [LARGE SCALE GENOMIC DNA]</scope>
    <source>
        <strain evidence="6">CGMCC 1.13718</strain>
    </source>
</reference>
<dbReference type="RefSeq" id="WP_193189307.1">
    <property type="nucleotide sequence ID" value="NZ_JACZFR010000006.1"/>
</dbReference>
<name>A0ABW1YKF1_9GAMM</name>
<dbReference type="InterPro" id="IPR013780">
    <property type="entry name" value="Glyco_hydro_b"/>
</dbReference>
<evidence type="ECO:0000259" key="4">
    <source>
        <dbReference type="SMART" id="SM00642"/>
    </source>
</evidence>
<protein>
    <submittedName>
        <fullName evidence="5">Alpha-amylase family glycosyl hydrolase</fullName>
    </submittedName>
</protein>
<dbReference type="InterPro" id="IPR017853">
    <property type="entry name" value="GH"/>
</dbReference>
<dbReference type="EMBL" id="JBHSVR010000001">
    <property type="protein sequence ID" value="MFC6633214.1"/>
    <property type="molecule type" value="Genomic_DNA"/>
</dbReference>